<dbReference type="NCBIfam" id="TIGR01536">
    <property type="entry name" value="asn_synth_AEB"/>
    <property type="match status" value="1"/>
</dbReference>
<gene>
    <name evidence="11" type="ORF">ATN84_02785</name>
</gene>
<evidence type="ECO:0000256" key="5">
    <source>
        <dbReference type="ARBA" id="ARBA00022840"/>
    </source>
</evidence>
<dbReference type="EMBL" id="LNTU01000001">
    <property type="protein sequence ID" value="KXF78720.1"/>
    <property type="molecule type" value="Genomic_DNA"/>
</dbReference>
<keyword evidence="6 8" id="KW-0315">Glutamine amidotransferase</keyword>
<dbReference type="Proteomes" id="UP000070107">
    <property type="component" value="Unassembled WGS sequence"/>
</dbReference>
<dbReference type="Pfam" id="PF13537">
    <property type="entry name" value="GATase_7"/>
    <property type="match status" value="1"/>
</dbReference>
<organism evidence="11 12">
    <name type="scientific">Paramesorhizobium deserti</name>
    <dbReference type="NCBI Taxonomy" id="1494590"/>
    <lineage>
        <taxon>Bacteria</taxon>
        <taxon>Pseudomonadati</taxon>
        <taxon>Pseudomonadota</taxon>
        <taxon>Alphaproteobacteria</taxon>
        <taxon>Hyphomicrobiales</taxon>
        <taxon>Phyllobacteriaceae</taxon>
        <taxon>Paramesorhizobium</taxon>
    </lineage>
</organism>
<protein>
    <recommendedName>
        <fullName evidence="3">asparagine synthase (glutamine-hydrolyzing)</fullName>
        <ecNumber evidence="3">6.3.5.4</ecNumber>
    </recommendedName>
</protein>
<keyword evidence="4 9" id="KW-0547">Nucleotide-binding</keyword>
<proteinExistence type="inferred from homology"/>
<evidence type="ECO:0000259" key="10">
    <source>
        <dbReference type="PROSITE" id="PS51278"/>
    </source>
</evidence>
<reference evidence="11 12" key="1">
    <citation type="submission" date="2015-11" db="EMBL/GenBank/DDBJ databases">
        <title>Draft genome sequence of Paramesorhizobium deserti A-3-E, a strain highly resistant to diverse beta-lactam antibiotics.</title>
        <authorList>
            <person name="Lv R."/>
            <person name="Yang X."/>
            <person name="Fang N."/>
            <person name="Guo J."/>
            <person name="Luo X."/>
            <person name="Peng F."/>
            <person name="Yang R."/>
            <person name="Cui Y."/>
            <person name="Fang C."/>
            <person name="Song Y."/>
        </authorList>
    </citation>
    <scope>NUCLEOTIDE SEQUENCE [LARGE SCALE GENOMIC DNA]</scope>
    <source>
        <strain evidence="11 12">A-3-E</strain>
    </source>
</reference>
<dbReference type="OrthoDB" id="9763290at2"/>
<comment type="caution">
    <text evidence="11">The sequence shown here is derived from an EMBL/GenBank/DDBJ whole genome shotgun (WGS) entry which is preliminary data.</text>
</comment>
<feature type="domain" description="Glutamine amidotransferase type-2" evidence="10">
    <location>
        <begin position="2"/>
        <end position="215"/>
    </location>
</feature>
<dbReference type="InterPro" id="IPR033738">
    <property type="entry name" value="AsnB_N"/>
</dbReference>
<evidence type="ECO:0000256" key="1">
    <source>
        <dbReference type="ARBA" id="ARBA00005187"/>
    </source>
</evidence>
<dbReference type="GO" id="GO:0006529">
    <property type="term" value="P:asparagine biosynthetic process"/>
    <property type="evidence" value="ECO:0007669"/>
    <property type="project" value="UniProtKB-KW"/>
</dbReference>
<evidence type="ECO:0000256" key="3">
    <source>
        <dbReference type="ARBA" id="ARBA00012737"/>
    </source>
</evidence>
<dbReference type="InterPro" id="IPR001962">
    <property type="entry name" value="Asn_synthase"/>
</dbReference>
<sequence>MCGIAGIFTQDRAAAARALHRMVEAQRHRGPDGSGESIVPFGSGILALGHTRLAVIDVSSAGAQPMVHPVTGDRLVFNGEIYNHGLLRHELAARGCVFRGTSDSETLLHALVEWGADCINRLEGMFSFAFHRAATGELLLARDPLGIKPLYLARGRDLIFASEVRALLRSGLVPRETSARGLAGLLSYGAVQHPFTLFEAVRSFPAGCWQRFHADGRVDDPIRYWAPARPDPIRDMASTVAAVRETVDAAVRDHLISDVPLGLFLSSGLDSSIVAGMASRHVPDLRSFTVGFADNPDMNELALAGKTAALFGLRHTECLINGGDALNAVTAWLDALDQPSIDGLNVYVISKAARERGIKVALSGQGGDELFGGYSTFRDVPMLQRMMRPISALPPALRRRLAEIATIGRSASTKAKASAIAGCDGDLVSLYMQRRRLMTPAQLSRLGLDHVTAGLTADFHDPREIDALAIEENDPAWTVSLLESRFYLGNMLLRDGDANSMAHGFEVRVPFLDRRLIDLTASIPAHIRLPGKGSPKHLLRAAFTDILRPELLSQPKSGFALPIGRWMTDPLLDICREGVETLKGCGLLEPAGVDAIWDIFADEPETPAWSRAFLCVVIGQYLQRISEPSEVRLAS</sequence>
<feature type="binding site" evidence="9">
    <location>
        <position position="290"/>
    </location>
    <ligand>
        <name>ATP</name>
        <dbReference type="ChEBI" id="CHEBI:30616"/>
    </ligand>
</feature>
<dbReference type="CDD" id="cd01991">
    <property type="entry name" value="Asn_synthase_B_C"/>
    <property type="match status" value="1"/>
</dbReference>
<accession>A0A135HZT1</accession>
<name>A0A135HZT1_9HYPH</name>
<dbReference type="RefSeq" id="WP_068879989.1">
    <property type="nucleotide sequence ID" value="NZ_LNTU01000001.1"/>
</dbReference>
<dbReference type="Pfam" id="PF00733">
    <property type="entry name" value="Asn_synthase"/>
    <property type="match status" value="1"/>
</dbReference>
<evidence type="ECO:0000256" key="8">
    <source>
        <dbReference type="PIRSR" id="PIRSR001589-1"/>
    </source>
</evidence>
<dbReference type="Gene3D" id="3.40.50.620">
    <property type="entry name" value="HUPs"/>
    <property type="match status" value="2"/>
</dbReference>
<dbReference type="SUPFAM" id="SSF56235">
    <property type="entry name" value="N-terminal nucleophile aminohydrolases (Ntn hydrolases)"/>
    <property type="match status" value="1"/>
</dbReference>
<comment type="pathway">
    <text evidence="1">Amino-acid biosynthesis; L-asparagine biosynthesis; L-asparagine from L-aspartate (L-Gln route): step 1/1.</text>
</comment>
<evidence type="ECO:0000256" key="4">
    <source>
        <dbReference type="ARBA" id="ARBA00022741"/>
    </source>
</evidence>
<dbReference type="PANTHER" id="PTHR43284:SF1">
    <property type="entry name" value="ASPARAGINE SYNTHETASE"/>
    <property type="match status" value="1"/>
</dbReference>
<dbReference type="CDD" id="cd00712">
    <property type="entry name" value="AsnB"/>
    <property type="match status" value="1"/>
</dbReference>
<dbReference type="GO" id="GO:0005829">
    <property type="term" value="C:cytosol"/>
    <property type="evidence" value="ECO:0007669"/>
    <property type="project" value="TreeGrafter"/>
</dbReference>
<dbReference type="InterPro" id="IPR051786">
    <property type="entry name" value="ASN_synthetase/amidase"/>
</dbReference>
<dbReference type="EC" id="6.3.5.4" evidence="3"/>
<feature type="active site" description="For GATase activity" evidence="8">
    <location>
        <position position="2"/>
    </location>
</feature>
<dbReference type="STRING" id="1494590.ATN84_02785"/>
<dbReference type="Gene3D" id="3.60.20.10">
    <property type="entry name" value="Glutamine Phosphoribosylpyrophosphate, subunit 1, domain 1"/>
    <property type="match status" value="1"/>
</dbReference>
<evidence type="ECO:0000256" key="7">
    <source>
        <dbReference type="ARBA" id="ARBA00048741"/>
    </source>
</evidence>
<evidence type="ECO:0000256" key="9">
    <source>
        <dbReference type="PIRSR" id="PIRSR001589-2"/>
    </source>
</evidence>
<keyword evidence="8" id="KW-0028">Amino-acid biosynthesis</keyword>
<dbReference type="PANTHER" id="PTHR43284">
    <property type="entry name" value="ASPARAGINE SYNTHETASE (GLUTAMINE-HYDROLYZING)"/>
    <property type="match status" value="1"/>
</dbReference>
<dbReference type="InterPro" id="IPR029055">
    <property type="entry name" value="Ntn_hydrolases_N"/>
</dbReference>
<dbReference type="PROSITE" id="PS51278">
    <property type="entry name" value="GATASE_TYPE_2"/>
    <property type="match status" value="1"/>
</dbReference>
<feature type="binding site" evidence="9">
    <location>
        <position position="103"/>
    </location>
    <ligand>
        <name>L-glutamine</name>
        <dbReference type="ChEBI" id="CHEBI:58359"/>
    </ligand>
</feature>
<comment type="catalytic activity">
    <reaction evidence="7">
        <text>L-aspartate + L-glutamine + ATP + H2O = L-asparagine + L-glutamate + AMP + diphosphate + H(+)</text>
        <dbReference type="Rhea" id="RHEA:12228"/>
        <dbReference type="ChEBI" id="CHEBI:15377"/>
        <dbReference type="ChEBI" id="CHEBI:15378"/>
        <dbReference type="ChEBI" id="CHEBI:29985"/>
        <dbReference type="ChEBI" id="CHEBI:29991"/>
        <dbReference type="ChEBI" id="CHEBI:30616"/>
        <dbReference type="ChEBI" id="CHEBI:33019"/>
        <dbReference type="ChEBI" id="CHEBI:58048"/>
        <dbReference type="ChEBI" id="CHEBI:58359"/>
        <dbReference type="ChEBI" id="CHEBI:456215"/>
        <dbReference type="EC" id="6.3.5.4"/>
    </reaction>
</comment>
<dbReference type="InterPro" id="IPR017932">
    <property type="entry name" value="GATase_2_dom"/>
</dbReference>
<dbReference type="PIRSF" id="PIRSF001589">
    <property type="entry name" value="Asn_synthetase_glu-h"/>
    <property type="match status" value="1"/>
</dbReference>
<evidence type="ECO:0000313" key="12">
    <source>
        <dbReference type="Proteomes" id="UP000070107"/>
    </source>
</evidence>
<dbReference type="SUPFAM" id="SSF52402">
    <property type="entry name" value="Adenine nucleotide alpha hydrolases-like"/>
    <property type="match status" value="1"/>
</dbReference>
<keyword evidence="8" id="KW-0061">Asparagine biosynthesis</keyword>
<comment type="similarity">
    <text evidence="2">Belongs to the asparagine synthetase family.</text>
</comment>
<dbReference type="GO" id="GO:0004066">
    <property type="term" value="F:asparagine synthase (glutamine-hydrolyzing) activity"/>
    <property type="evidence" value="ECO:0007669"/>
    <property type="project" value="UniProtKB-EC"/>
</dbReference>
<evidence type="ECO:0000256" key="6">
    <source>
        <dbReference type="ARBA" id="ARBA00022962"/>
    </source>
</evidence>
<keyword evidence="5 9" id="KW-0067">ATP-binding</keyword>
<dbReference type="InterPro" id="IPR006426">
    <property type="entry name" value="Asn_synth_AEB"/>
</dbReference>
<dbReference type="GO" id="GO:0005524">
    <property type="term" value="F:ATP binding"/>
    <property type="evidence" value="ECO:0007669"/>
    <property type="project" value="UniProtKB-KW"/>
</dbReference>
<feature type="binding site" evidence="9">
    <location>
        <begin position="363"/>
        <end position="364"/>
    </location>
    <ligand>
        <name>ATP</name>
        <dbReference type="ChEBI" id="CHEBI:30616"/>
    </ligand>
</feature>
<evidence type="ECO:0000256" key="2">
    <source>
        <dbReference type="ARBA" id="ARBA00005752"/>
    </source>
</evidence>
<dbReference type="AlphaFoldDB" id="A0A135HZT1"/>
<dbReference type="InterPro" id="IPR014729">
    <property type="entry name" value="Rossmann-like_a/b/a_fold"/>
</dbReference>
<evidence type="ECO:0000313" key="11">
    <source>
        <dbReference type="EMBL" id="KXF78720.1"/>
    </source>
</evidence>
<keyword evidence="12" id="KW-1185">Reference proteome</keyword>